<sequence length="199" mass="22147">MPGENQSGAGGIASEATSGTCQNCTVLNQSLDEYVGALLTLKQKIIDTDLLLSEYKEKCDDILYLQKSQRESTELHKELDEVLLKLGPLEKQTAEYEAVRAELEETTAALKVYKAKSEEVDDLREENTKALAMNAKLEETLKKAEDAANAQSLENTKLRSEKKMLESVLQKTQESLRLSQQAVEEVETLKLQNAKALIL</sequence>
<proteinExistence type="predicted"/>
<protein>
    <submittedName>
        <fullName evidence="1">Uncharacterized protein</fullName>
    </submittedName>
</protein>
<gene>
    <name evidence="1" type="ORF">PDJAM_G00003550</name>
</gene>
<evidence type="ECO:0000313" key="1">
    <source>
        <dbReference type="EMBL" id="MCJ8728360.1"/>
    </source>
</evidence>
<evidence type="ECO:0000313" key="2">
    <source>
        <dbReference type="Proteomes" id="UP000830395"/>
    </source>
</evidence>
<accession>A0ACC5XYT4</accession>
<organism evidence="1 2">
    <name type="scientific">Pangasius djambal</name>
    <dbReference type="NCBI Taxonomy" id="1691987"/>
    <lineage>
        <taxon>Eukaryota</taxon>
        <taxon>Metazoa</taxon>
        <taxon>Chordata</taxon>
        <taxon>Craniata</taxon>
        <taxon>Vertebrata</taxon>
        <taxon>Euteleostomi</taxon>
        <taxon>Actinopterygii</taxon>
        <taxon>Neopterygii</taxon>
        <taxon>Teleostei</taxon>
        <taxon>Ostariophysi</taxon>
        <taxon>Siluriformes</taxon>
        <taxon>Pangasiidae</taxon>
        <taxon>Pangasius</taxon>
    </lineage>
</organism>
<reference evidence="1" key="1">
    <citation type="submission" date="2020-02" db="EMBL/GenBank/DDBJ databases">
        <title>Genome sequencing of the panga catfish, Pangasius djambal.</title>
        <authorList>
            <person name="Wen M."/>
            <person name="Zahm M."/>
            <person name="Roques C."/>
            <person name="Cabau C."/>
            <person name="Klopp C."/>
            <person name="Donnadieu C."/>
            <person name="Jouanno E."/>
            <person name="Avarre J.-C."/>
            <person name="Campet M."/>
            <person name="Ha T."/>
            <person name="Dugue R."/>
            <person name="Lampietro C."/>
            <person name="Louis A."/>
            <person name="Herpin A."/>
            <person name="Echchiki A."/>
            <person name="Berthelot C."/>
            <person name="Parey E."/>
            <person name="Roest-Crollius H."/>
            <person name="Braasch I."/>
            <person name="Postlethwait J.H."/>
            <person name="Bobe J."/>
            <person name="Montfort J."/>
            <person name="Bouchez O."/>
            <person name="Begum T."/>
            <person name="Schartl M."/>
            <person name="Gustiano R."/>
            <person name="Guiguen Y."/>
        </authorList>
    </citation>
    <scope>NUCLEOTIDE SEQUENCE</scope>
    <source>
        <strain evidence="1">Pdj_M5554</strain>
    </source>
</reference>
<name>A0ACC5XYT4_9TELE</name>
<keyword evidence="2" id="KW-1185">Reference proteome</keyword>
<dbReference type="EMBL" id="CM040975">
    <property type="protein sequence ID" value="MCJ8728360.1"/>
    <property type="molecule type" value="Genomic_DNA"/>
</dbReference>
<dbReference type="Proteomes" id="UP000830395">
    <property type="component" value="Chromosome 1"/>
</dbReference>
<comment type="caution">
    <text evidence="1">The sequence shown here is derived from an EMBL/GenBank/DDBJ whole genome shotgun (WGS) entry which is preliminary data.</text>
</comment>